<accession>A0ACC0UUS0</accession>
<keyword evidence="2" id="KW-1185">Reference proteome</keyword>
<dbReference type="EMBL" id="CM047947">
    <property type="protein sequence ID" value="KAI9897264.1"/>
    <property type="molecule type" value="Genomic_DNA"/>
</dbReference>
<evidence type="ECO:0000313" key="1">
    <source>
        <dbReference type="EMBL" id="KAI9897264.1"/>
    </source>
</evidence>
<dbReference type="Proteomes" id="UP001163324">
    <property type="component" value="Chromosome 8"/>
</dbReference>
<organism evidence="1 2">
    <name type="scientific">Trichothecium roseum</name>
    <dbReference type="NCBI Taxonomy" id="47278"/>
    <lineage>
        <taxon>Eukaryota</taxon>
        <taxon>Fungi</taxon>
        <taxon>Dikarya</taxon>
        <taxon>Ascomycota</taxon>
        <taxon>Pezizomycotina</taxon>
        <taxon>Sordariomycetes</taxon>
        <taxon>Hypocreomycetidae</taxon>
        <taxon>Hypocreales</taxon>
        <taxon>Hypocreales incertae sedis</taxon>
        <taxon>Trichothecium</taxon>
    </lineage>
</organism>
<protein>
    <submittedName>
        <fullName evidence="1">Uncharacterized protein</fullName>
    </submittedName>
</protein>
<gene>
    <name evidence="1" type="ORF">N3K66_008286</name>
</gene>
<evidence type="ECO:0000313" key="2">
    <source>
        <dbReference type="Proteomes" id="UP001163324"/>
    </source>
</evidence>
<name>A0ACC0UUS0_9HYPO</name>
<comment type="caution">
    <text evidence="1">The sequence shown here is derived from an EMBL/GenBank/DDBJ whole genome shotgun (WGS) entry which is preliminary data.</text>
</comment>
<sequence length="188" mass="20190">MPLWRMLAPFGAMAGAAAVSAHRLAARNPRLGAGDRFSASWFALCGFLHCCFEGYFLLSRATLASSGGLFSQLWKEYALSDSRYLTGDVFTLCVEAITVTVWGPLSLAAAASVVLGSPRRHFLQVVVSTAHLYGVALYYATNEVAAAATATSYSRPEPLYYWVYYVGFNAPWAVVPLCGRGGITDAAV</sequence>
<reference evidence="1" key="1">
    <citation type="submission" date="2022-10" db="EMBL/GenBank/DDBJ databases">
        <title>Complete Genome of Trichothecium roseum strain YXFP-22015, a Plant Pathogen Isolated from Citrus.</title>
        <authorList>
            <person name="Wang Y."/>
            <person name="Zhu L."/>
        </authorList>
    </citation>
    <scope>NUCLEOTIDE SEQUENCE</scope>
    <source>
        <strain evidence="1">YXFP-22015</strain>
    </source>
</reference>
<proteinExistence type="predicted"/>